<reference evidence="9" key="2">
    <citation type="submission" date="2021-01" db="UniProtKB">
        <authorList>
            <consortium name="EnsemblMetazoa"/>
        </authorList>
    </citation>
    <scope>IDENTIFICATION</scope>
</reference>
<accession>A0A7M7HLT9</accession>
<dbReference type="GO" id="GO:0038023">
    <property type="term" value="F:signaling receptor activity"/>
    <property type="evidence" value="ECO:0000318"/>
    <property type="project" value="GO_Central"/>
</dbReference>
<dbReference type="FunFam" id="2.60.40.10:FF:002348">
    <property type="entry name" value="High Incidence of Males (Increased X chromosome loss)"/>
    <property type="match status" value="1"/>
</dbReference>
<feature type="domain" description="Ig-like" evidence="8">
    <location>
        <begin position="296"/>
        <end position="394"/>
    </location>
</feature>
<dbReference type="SUPFAM" id="SSF48726">
    <property type="entry name" value="Immunoglobulin"/>
    <property type="match status" value="1"/>
</dbReference>
<feature type="chain" id="PRO_5029671723" description="Ig-like domain-containing protein" evidence="7">
    <location>
        <begin position="29"/>
        <end position="644"/>
    </location>
</feature>
<dbReference type="OMA" id="MVAREAT"/>
<dbReference type="PROSITE" id="PS51450">
    <property type="entry name" value="LRR"/>
    <property type="match status" value="3"/>
</dbReference>
<proteinExistence type="predicted"/>
<keyword evidence="1" id="KW-0433">Leucine-rich repeat</keyword>
<name>A0A7M7HLT9_STRPU</name>
<dbReference type="InterPro" id="IPR013098">
    <property type="entry name" value="Ig_I-set"/>
</dbReference>
<feature type="transmembrane region" description="Helical" evidence="6">
    <location>
        <begin position="455"/>
        <end position="478"/>
    </location>
</feature>
<dbReference type="RefSeq" id="XP_011671814.1">
    <property type="nucleotide sequence ID" value="XM_011673512.2"/>
</dbReference>
<dbReference type="Proteomes" id="UP000007110">
    <property type="component" value="Unassembled WGS sequence"/>
</dbReference>
<dbReference type="FunFam" id="3.80.10.10:FF:002071">
    <property type="entry name" value="Uncharacterized protein"/>
    <property type="match status" value="1"/>
</dbReference>
<keyword evidence="2 7" id="KW-0732">Signal</keyword>
<keyword evidence="4" id="KW-1015">Disulfide bond</keyword>
<dbReference type="InterPro" id="IPR050467">
    <property type="entry name" value="LRFN"/>
</dbReference>
<keyword evidence="3" id="KW-0677">Repeat</keyword>
<dbReference type="GeneID" id="576239"/>
<evidence type="ECO:0000259" key="8">
    <source>
        <dbReference type="PROSITE" id="PS50835"/>
    </source>
</evidence>
<dbReference type="OrthoDB" id="676979at2759"/>
<evidence type="ECO:0000256" key="6">
    <source>
        <dbReference type="SAM" id="Phobius"/>
    </source>
</evidence>
<sequence>MKYTTSTMSAVLLIVFLVLCQVLDPTAAVGCIRPPSCDTDEEAGFASMLCGQRRLNCIPQEQHHARFLDMHGNRLTNLLQDAFRQFYNLERLDLSSNEIASITPGAFSGLHNLTSLILKSNRIESISASTFSGAAKLETLDLSRNNISRITVGAFNGLSQLRTLYLNENQLMWLRPGMLQGLPRLALLSIHSNGISTVDAAAFRGLTHLRALQLNNNHIATMGNIFVSLPSLSTLWIGENPLECDCRVEFLRRLLVPQQAGSGLLAVRHPVICSGPNVMRGLDMRYVKDALQCTKPIFKRERFQYLIAKGQDISMTCDASGIPLPALSWVSPRGEPIPSITASTANLNYAHAPRISVRSDGSLNIRHAQLNDGGNYTCLAQNPGGQAMAEIRVTVVNELPKPTLEAPRKTTPDMWPNGGGDPAGNEPLGGWPKQERPPFACIPERSRACDSATGVVVTAIVTFLTTLITCVVVFYLWYRKQTAKIHFASSPIPKTQGPLNNQSSMKPTLRRFINAISNPAHLYAKPKPTKKQRQAGFTFHKSSNKADEACRHIIAPLTEKPSILSQGIPEMDAPPPPPMTGLNRSHPKTSEQKRLSVARELLQNSATISRSSHLYENATALNDDPNYTALDPMTRCIVNDTYVS</sequence>
<dbReference type="SMART" id="SM00409">
    <property type="entry name" value="IG"/>
    <property type="match status" value="1"/>
</dbReference>
<keyword evidence="6" id="KW-1133">Transmembrane helix</keyword>
<dbReference type="InterPro" id="IPR003591">
    <property type="entry name" value="Leu-rich_rpt_typical-subtyp"/>
</dbReference>
<dbReference type="Pfam" id="PF00560">
    <property type="entry name" value="LRR_1"/>
    <property type="match status" value="1"/>
</dbReference>
<dbReference type="InterPro" id="IPR013783">
    <property type="entry name" value="Ig-like_fold"/>
</dbReference>
<keyword evidence="6" id="KW-0472">Membrane</keyword>
<keyword evidence="6" id="KW-0812">Transmembrane</keyword>
<organism evidence="9 10">
    <name type="scientific">Strongylocentrotus purpuratus</name>
    <name type="common">Purple sea urchin</name>
    <dbReference type="NCBI Taxonomy" id="7668"/>
    <lineage>
        <taxon>Eukaryota</taxon>
        <taxon>Metazoa</taxon>
        <taxon>Echinodermata</taxon>
        <taxon>Eleutherozoa</taxon>
        <taxon>Echinozoa</taxon>
        <taxon>Echinoidea</taxon>
        <taxon>Euechinoidea</taxon>
        <taxon>Echinacea</taxon>
        <taxon>Camarodonta</taxon>
        <taxon>Echinidea</taxon>
        <taxon>Strongylocentrotidae</taxon>
        <taxon>Strongylocentrotus</taxon>
    </lineage>
</organism>
<dbReference type="InterPro" id="IPR007110">
    <property type="entry name" value="Ig-like_dom"/>
</dbReference>
<feature type="signal peptide" evidence="7">
    <location>
        <begin position="1"/>
        <end position="28"/>
    </location>
</feature>
<evidence type="ECO:0000256" key="1">
    <source>
        <dbReference type="ARBA" id="ARBA00022614"/>
    </source>
</evidence>
<dbReference type="PANTHER" id="PTHR45842">
    <property type="entry name" value="SYNAPTIC ADHESION-LIKE MOLECULE SALM"/>
    <property type="match status" value="1"/>
</dbReference>
<dbReference type="SUPFAM" id="SSF52058">
    <property type="entry name" value="L domain-like"/>
    <property type="match status" value="1"/>
</dbReference>
<evidence type="ECO:0000256" key="7">
    <source>
        <dbReference type="SAM" id="SignalP"/>
    </source>
</evidence>
<evidence type="ECO:0000313" key="9">
    <source>
        <dbReference type="EnsemblMetazoa" id="XP_011671814"/>
    </source>
</evidence>
<dbReference type="InterPro" id="IPR036179">
    <property type="entry name" value="Ig-like_dom_sf"/>
</dbReference>
<dbReference type="GO" id="GO:0005886">
    <property type="term" value="C:plasma membrane"/>
    <property type="evidence" value="ECO:0000318"/>
    <property type="project" value="GO_Central"/>
</dbReference>
<dbReference type="SMART" id="SM00408">
    <property type="entry name" value="IGc2"/>
    <property type="match status" value="1"/>
</dbReference>
<dbReference type="PROSITE" id="PS50835">
    <property type="entry name" value="IG_LIKE"/>
    <property type="match status" value="1"/>
</dbReference>
<dbReference type="Gene3D" id="3.80.10.10">
    <property type="entry name" value="Ribonuclease Inhibitor"/>
    <property type="match status" value="2"/>
</dbReference>
<dbReference type="InterPro" id="IPR003598">
    <property type="entry name" value="Ig_sub2"/>
</dbReference>
<dbReference type="InterPro" id="IPR001611">
    <property type="entry name" value="Leu-rich_rpt"/>
</dbReference>
<evidence type="ECO:0000256" key="4">
    <source>
        <dbReference type="ARBA" id="ARBA00023157"/>
    </source>
</evidence>
<dbReference type="AlphaFoldDB" id="A0A7M7HLT9"/>
<evidence type="ECO:0000256" key="5">
    <source>
        <dbReference type="SAM" id="MobiDB-lite"/>
    </source>
</evidence>
<evidence type="ECO:0000256" key="2">
    <source>
        <dbReference type="ARBA" id="ARBA00022729"/>
    </source>
</evidence>
<dbReference type="KEGG" id="spu:576239"/>
<dbReference type="Pfam" id="PF13855">
    <property type="entry name" value="LRR_8"/>
    <property type="match status" value="2"/>
</dbReference>
<evidence type="ECO:0000313" key="10">
    <source>
        <dbReference type="Proteomes" id="UP000007110"/>
    </source>
</evidence>
<dbReference type="EnsemblMetazoa" id="XM_011673512">
    <property type="protein sequence ID" value="XP_011671814"/>
    <property type="gene ID" value="LOC576239"/>
</dbReference>
<dbReference type="Gene3D" id="2.60.40.10">
    <property type="entry name" value="Immunoglobulins"/>
    <property type="match status" value="1"/>
</dbReference>
<dbReference type="InParanoid" id="A0A7M7HLT9"/>
<keyword evidence="10" id="KW-1185">Reference proteome</keyword>
<dbReference type="InterPro" id="IPR032675">
    <property type="entry name" value="LRR_dom_sf"/>
</dbReference>
<dbReference type="Pfam" id="PF07679">
    <property type="entry name" value="I-set"/>
    <property type="match status" value="1"/>
</dbReference>
<dbReference type="InterPro" id="IPR003599">
    <property type="entry name" value="Ig_sub"/>
</dbReference>
<protein>
    <recommendedName>
        <fullName evidence="8">Ig-like domain-containing protein</fullName>
    </recommendedName>
</protein>
<reference evidence="10" key="1">
    <citation type="submission" date="2015-02" db="EMBL/GenBank/DDBJ databases">
        <title>Genome sequencing for Strongylocentrotus purpuratus.</title>
        <authorList>
            <person name="Murali S."/>
            <person name="Liu Y."/>
            <person name="Vee V."/>
            <person name="English A."/>
            <person name="Wang M."/>
            <person name="Skinner E."/>
            <person name="Han Y."/>
            <person name="Muzny D.M."/>
            <person name="Worley K.C."/>
            <person name="Gibbs R.A."/>
        </authorList>
    </citation>
    <scope>NUCLEOTIDE SEQUENCE</scope>
</reference>
<dbReference type="PANTHER" id="PTHR45842:SF22">
    <property type="entry name" value="INSULIN-LIKE GROWTH FACTOR-BINDING PROTEIN COMPLEX ACID LABILE SUBUNIT ISOFORM X1"/>
    <property type="match status" value="1"/>
</dbReference>
<dbReference type="SMART" id="SM00369">
    <property type="entry name" value="LRR_TYP"/>
    <property type="match status" value="7"/>
</dbReference>
<evidence type="ECO:0000256" key="3">
    <source>
        <dbReference type="ARBA" id="ARBA00022737"/>
    </source>
</evidence>
<feature type="region of interest" description="Disordered" evidence="5">
    <location>
        <begin position="403"/>
        <end position="423"/>
    </location>
</feature>